<keyword evidence="10" id="KW-1185">Reference proteome</keyword>
<keyword evidence="4" id="KW-0805">Transcription regulation</keyword>
<feature type="compositionally biased region" description="Basic residues" evidence="6">
    <location>
        <begin position="808"/>
        <end position="823"/>
    </location>
</feature>
<dbReference type="PROSITE" id="PS51633">
    <property type="entry name" value="CXC"/>
    <property type="match status" value="1"/>
</dbReference>
<reference evidence="10" key="1">
    <citation type="submission" date="2011-07" db="EMBL/GenBank/DDBJ databases">
        <authorList>
            <consortium name="Caenorhabditis brenneri Sequencing and Analysis Consortium"/>
            <person name="Wilson R.K."/>
        </authorList>
    </citation>
    <scope>NUCLEOTIDE SEQUENCE [LARGE SCALE GENOMIC DNA]</scope>
    <source>
        <strain evidence="10">PB2801</strain>
    </source>
</reference>
<dbReference type="SMART" id="SM00317">
    <property type="entry name" value="SET"/>
    <property type="match status" value="1"/>
</dbReference>
<evidence type="ECO:0000259" key="7">
    <source>
        <dbReference type="PROSITE" id="PS50280"/>
    </source>
</evidence>
<feature type="compositionally biased region" description="Basic and acidic residues" evidence="6">
    <location>
        <begin position="192"/>
        <end position="204"/>
    </location>
</feature>
<accession>G0MR26</accession>
<sequence length="890" mass="100582">MASFPFAGFQSENEGSDEEECSSSNQNKAHVESVSAMKRSSRTIKPRIPYSPEKSSTRVVDRGLKQKIEEKKLLKTSKNSEVVTKSIPENRKTETTIKNSSPVPWTDRTVIPIAPFDSTRTNGITPKDDEINGITEKLRTWVEEALKEKEEAIKDEVLAFSADIRDKNKENSPAPTSSDENVVARNSTDASADFRENRDKENRKTKPQSSAVQVDADSTEELGSEYDIHEKLKEEEKSDNDSHHADRETDDAAELPVKSQSYALTDEVHPIKMHYFMPLGNSVCGKDETQLRNLPELYNRTDDIAVCSELSKAFSRGIRGYEPNAYEISDLLLFEIMKKALPKTTAADAELLYYALYRLFPNYGSQEEMSLVFPKLVKLFTRDEAELTDYLSWETWKVGREEEYEEEEDKSIDWKHPCSKGNFFVKSIRLPSEDERDLCSDECYKYMNDDDLIDVIGVLPINNVLELSIPKNVSSNPRNVLSKPEYLFLYALVLKHENQFIVDFCGVASRFKNQTNRTCSEWFKFLLGVANNFEESETNKKRTYHDKWRSFDKVLKKVRSMGTVFAIKPCCHFGPCGPGVDNCSCELFCSVFCQCDDDCARRFPGCQCAPGQCRTNSCPCVAIGWECIEDSCSKCYDPSIKCQNSCATDIEDKEVRVGKSNIEGNGLFLGENVKKGDFLGVYVGEFLSEAETERRGIMAFFGNNYLYGLPNTTIDSSRAGNLWRFANHANVPNCSGTGSLVQGLPTIKFHALKAMKAGEELTLSYGDQGSVKKFMHYSPLEDRLPKWNEKETVNHVKKVSIVTEQKTKKGVKRKVTNTKNQKRRKDDENAPYCSSSIPPQDTRFNYSLPNTPNTDYNANKPSGLSSVSPPCQLVYKGFADDEDDESEDSN</sequence>
<evidence type="ECO:0000256" key="5">
    <source>
        <dbReference type="ARBA" id="ARBA00023163"/>
    </source>
</evidence>
<feature type="compositionally biased region" description="Polar residues" evidence="6">
    <location>
        <begin position="171"/>
        <end position="190"/>
    </location>
</feature>
<evidence type="ECO:0000313" key="10">
    <source>
        <dbReference type="Proteomes" id="UP000008068"/>
    </source>
</evidence>
<dbReference type="Gene3D" id="2.170.270.10">
    <property type="entry name" value="SET domain"/>
    <property type="match status" value="1"/>
</dbReference>
<evidence type="ECO:0000256" key="6">
    <source>
        <dbReference type="SAM" id="MobiDB-lite"/>
    </source>
</evidence>
<dbReference type="GO" id="GO:0032259">
    <property type="term" value="P:methylation"/>
    <property type="evidence" value="ECO:0007669"/>
    <property type="project" value="UniProtKB-KW"/>
</dbReference>
<dbReference type="GO" id="GO:0046976">
    <property type="term" value="F:histone H3K27 methyltransferase activity"/>
    <property type="evidence" value="ECO:0007669"/>
    <property type="project" value="UniProtKB-ARBA"/>
</dbReference>
<dbReference type="EMBL" id="GL379808">
    <property type="protein sequence ID" value="EGT42069.1"/>
    <property type="molecule type" value="Genomic_DNA"/>
</dbReference>
<dbReference type="InParanoid" id="G0MR26"/>
<keyword evidence="1" id="KW-0489">Methyltransferase</keyword>
<organism evidence="10">
    <name type="scientific">Caenorhabditis brenneri</name>
    <name type="common">Nematode worm</name>
    <dbReference type="NCBI Taxonomy" id="135651"/>
    <lineage>
        <taxon>Eukaryota</taxon>
        <taxon>Metazoa</taxon>
        <taxon>Ecdysozoa</taxon>
        <taxon>Nematoda</taxon>
        <taxon>Chromadorea</taxon>
        <taxon>Rhabditida</taxon>
        <taxon>Rhabditina</taxon>
        <taxon>Rhabditomorpha</taxon>
        <taxon>Rhabditoidea</taxon>
        <taxon>Rhabditidae</taxon>
        <taxon>Peloderinae</taxon>
        <taxon>Caenorhabditis</taxon>
    </lineage>
</organism>
<dbReference type="PROSITE" id="PS50280">
    <property type="entry name" value="SET"/>
    <property type="match status" value="1"/>
</dbReference>
<feature type="region of interest" description="Disordered" evidence="6">
    <location>
        <begin position="164"/>
        <end position="258"/>
    </location>
</feature>
<dbReference type="STRING" id="135651.G0MR26"/>
<feature type="region of interest" description="Disordered" evidence="6">
    <location>
        <begin position="1"/>
        <end position="59"/>
    </location>
</feature>
<dbReference type="SMART" id="SM01114">
    <property type="entry name" value="CXC"/>
    <property type="match status" value="1"/>
</dbReference>
<dbReference type="GO" id="GO:0031507">
    <property type="term" value="P:heterochromatin formation"/>
    <property type="evidence" value="ECO:0007669"/>
    <property type="project" value="TreeGrafter"/>
</dbReference>
<dbReference type="GO" id="GO:0003682">
    <property type="term" value="F:chromatin binding"/>
    <property type="evidence" value="ECO:0007669"/>
    <property type="project" value="TreeGrafter"/>
</dbReference>
<keyword evidence="5" id="KW-0804">Transcription</keyword>
<protein>
    <submittedName>
        <fullName evidence="9">Uncharacterized protein</fullName>
    </submittedName>
</protein>
<dbReference type="InterPro" id="IPR045318">
    <property type="entry name" value="EZH1/2-like"/>
</dbReference>
<evidence type="ECO:0000259" key="8">
    <source>
        <dbReference type="PROSITE" id="PS51633"/>
    </source>
</evidence>
<dbReference type="Pfam" id="PF00856">
    <property type="entry name" value="SET"/>
    <property type="match status" value="1"/>
</dbReference>
<feature type="compositionally biased region" description="Basic and acidic residues" evidence="6">
    <location>
        <begin position="226"/>
        <end position="247"/>
    </location>
</feature>
<dbReference type="InterPro" id="IPR001214">
    <property type="entry name" value="SET_dom"/>
</dbReference>
<feature type="domain" description="SET" evidence="7">
    <location>
        <begin position="653"/>
        <end position="766"/>
    </location>
</feature>
<feature type="compositionally biased region" description="Polar residues" evidence="6">
    <location>
        <begin position="832"/>
        <end position="869"/>
    </location>
</feature>
<keyword evidence="3" id="KW-0949">S-adenosyl-L-methionine</keyword>
<feature type="compositionally biased region" description="Acidic residues" evidence="6">
    <location>
        <begin position="880"/>
        <end position="890"/>
    </location>
</feature>
<dbReference type="OMA" id="FANHANV"/>
<feature type="domain" description="CXC" evidence="8">
    <location>
        <begin position="550"/>
        <end position="652"/>
    </location>
</feature>
<dbReference type="eggNOG" id="KOG1079">
    <property type="taxonomic scope" value="Eukaryota"/>
</dbReference>
<dbReference type="PANTHER" id="PTHR45747:SF4">
    <property type="entry name" value="HISTONE-LYSINE N-METHYLTRANSFERASE E(Z)"/>
    <property type="match status" value="1"/>
</dbReference>
<evidence type="ECO:0000313" key="9">
    <source>
        <dbReference type="EMBL" id="EGT42069.1"/>
    </source>
</evidence>
<evidence type="ECO:0000256" key="1">
    <source>
        <dbReference type="ARBA" id="ARBA00022603"/>
    </source>
</evidence>
<dbReference type="SUPFAM" id="SSF82199">
    <property type="entry name" value="SET domain"/>
    <property type="match status" value="1"/>
</dbReference>
<keyword evidence="2" id="KW-0808">Transferase</keyword>
<evidence type="ECO:0000256" key="4">
    <source>
        <dbReference type="ARBA" id="ARBA00023015"/>
    </source>
</evidence>
<gene>
    <name evidence="9" type="ORF">CAEBREN_16569</name>
</gene>
<evidence type="ECO:0000256" key="2">
    <source>
        <dbReference type="ARBA" id="ARBA00022679"/>
    </source>
</evidence>
<dbReference type="PANTHER" id="PTHR45747">
    <property type="entry name" value="HISTONE-LYSINE N-METHYLTRANSFERASE E(Z)"/>
    <property type="match status" value="1"/>
</dbReference>
<dbReference type="HOGENOM" id="CLU_017329_1_0_1"/>
<proteinExistence type="predicted"/>
<evidence type="ECO:0000256" key="3">
    <source>
        <dbReference type="ARBA" id="ARBA00022691"/>
    </source>
</evidence>
<name>G0MR26_CAEBE</name>
<dbReference type="GO" id="GO:0035098">
    <property type="term" value="C:ESC/E(Z) complex"/>
    <property type="evidence" value="ECO:0007669"/>
    <property type="project" value="TreeGrafter"/>
</dbReference>
<feature type="region of interest" description="Disordered" evidence="6">
    <location>
        <begin position="805"/>
        <end position="890"/>
    </location>
</feature>
<dbReference type="InterPro" id="IPR046341">
    <property type="entry name" value="SET_dom_sf"/>
</dbReference>
<dbReference type="InterPro" id="IPR033467">
    <property type="entry name" value="Tesmin/TSO1-like_CXC"/>
</dbReference>
<dbReference type="InterPro" id="IPR026489">
    <property type="entry name" value="CXC_dom"/>
</dbReference>
<dbReference type="AlphaFoldDB" id="G0MR26"/>
<dbReference type="OrthoDB" id="6141102at2759"/>
<dbReference type="Proteomes" id="UP000008068">
    <property type="component" value="Unassembled WGS sequence"/>
</dbReference>